<keyword evidence="2" id="KW-1185">Reference proteome</keyword>
<evidence type="ECO:0000313" key="1">
    <source>
        <dbReference type="EMBL" id="CAI9607680.1"/>
    </source>
</evidence>
<organism evidence="1 2">
    <name type="scientific">Staurois parvus</name>
    <dbReference type="NCBI Taxonomy" id="386267"/>
    <lineage>
        <taxon>Eukaryota</taxon>
        <taxon>Metazoa</taxon>
        <taxon>Chordata</taxon>
        <taxon>Craniata</taxon>
        <taxon>Vertebrata</taxon>
        <taxon>Euteleostomi</taxon>
        <taxon>Amphibia</taxon>
        <taxon>Batrachia</taxon>
        <taxon>Anura</taxon>
        <taxon>Neobatrachia</taxon>
        <taxon>Ranoidea</taxon>
        <taxon>Ranidae</taxon>
        <taxon>Staurois</taxon>
    </lineage>
</organism>
<comment type="caution">
    <text evidence="1">The sequence shown here is derived from an EMBL/GenBank/DDBJ whole genome shotgun (WGS) entry which is preliminary data.</text>
</comment>
<dbReference type="EMBL" id="CATNWA010018487">
    <property type="protein sequence ID" value="CAI9607680.1"/>
    <property type="molecule type" value="Genomic_DNA"/>
</dbReference>
<proteinExistence type="predicted"/>
<dbReference type="Proteomes" id="UP001162483">
    <property type="component" value="Unassembled WGS sequence"/>
</dbReference>
<reference evidence="1" key="1">
    <citation type="submission" date="2023-05" db="EMBL/GenBank/DDBJ databases">
        <authorList>
            <person name="Stuckert A."/>
        </authorList>
    </citation>
    <scope>NUCLEOTIDE SEQUENCE</scope>
</reference>
<sequence>MNYPPQQKLLHLVFCMTSMICKDSTKSSRHGMNKLATCCNIYLFPFFKNDFF</sequence>
<evidence type="ECO:0000313" key="2">
    <source>
        <dbReference type="Proteomes" id="UP001162483"/>
    </source>
</evidence>
<protein>
    <submittedName>
        <fullName evidence="1">Uncharacterized protein</fullName>
    </submittedName>
</protein>
<name>A0ABN9GHT0_9NEOB</name>
<accession>A0ABN9GHT0</accession>
<gene>
    <name evidence="1" type="ORF">SPARVUS_LOCUS13984129</name>
</gene>